<dbReference type="RefSeq" id="WP_163289215.1">
    <property type="nucleotide sequence ID" value="NZ_JAAGWY010000002.1"/>
</dbReference>
<comment type="caution">
    <text evidence="1">The sequence shown here is derived from an EMBL/GenBank/DDBJ whole genome shotgun (WGS) entry which is preliminary data.</text>
</comment>
<name>A0A6L9XX81_9MICO</name>
<reference evidence="1 2" key="1">
    <citation type="journal article" date="2014" name="J. Microbiol.">
        <title>Diaminobutyricibacter tongyongensis gen. nov., sp. nov. and Homoserinibacter gongjuensis gen. nov., sp. nov. belong to the family Microbacteriaceae.</title>
        <authorList>
            <person name="Kim S.J."/>
            <person name="Ahn J.H."/>
            <person name="Weon H.Y."/>
            <person name="Hamada M."/>
            <person name="Suzuki K."/>
            <person name="Kwon S.W."/>
        </authorList>
    </citation>
    <scope>NUCLEOTIDE SEQUENCE [LARGE SCALE GENOMIC DNA]</scope>
    <source>
        <strain evidence="1 2">NBRC 108724</strain>
    </source>
</reference>
<sequence length="74" mass="8247">MAENTSPRMIALKAMSDASKSSSGLLPPEAWERLVNVAWDSQSQLGDRRRTIAQLTEILDEYARLVPEVTNEDS</sequence>
<accession>A0A6L9XX81</accession>
<keyword evidence="2" id="KW-1185">Reference proteome</keyword>
<evidence type="ECO:0000313" key="1">
    <source>
        <dbReference type="EMBL" id="NEN05855.1"/>
    </source>
</evidence>
<protein>
    <submittedName>
        <fullName evidence="1">Uncharacterized protein</fullName>
    </submittedName>
</protein>
<dbReference type="Proteomes" id="UP000474967">
    <property type="component" value="Unassembled WGS sequence"/>
</dbReference>
<dbReference type="EMBL" id="JAAGWY010000002">
    <property type="protein sequence ID" value="NEN05855.1"/>
    <property type="molecule type" value="Genomic_DNA"/>
</dbReference>
<organism evidence="1 2">
    <name type="scientific">Leifsonia tongyongensis</name>
    <dbReference type="NCBI Taxonomy" id="1268043"/>
    <lineage>
        <taxon>Bacteria</taxon>
        <taxon>Bacillati</taxon>
        <taxon>Actinomycetota</taxon>
        <taxon>Actinomycetes</taxon>
        <taxon>Micrococcales</taxon>
        <taxon>Microbacteriaceae</taxon>
        <taxon>Leifsonia</taxon>
    </lineage>
</organism>
<evidence type="ECO:0000313" key="2">
    <source>
        <dbReference type="Proteomes" id="UP000474967"/>
    </source>
</evidence>
<proteinExistence type="predicted"/>
<gene>
    <name evidence="1" type="ORF">G3T36_08210</name>
</gene>
<dbReference type="AlphaFoldDB" id="A0A6L9XX81"/>